<proteinExistence type="predicted"/>
<sequence length="415" mass="45907">MSVYARMLKPLRRFLADESGVYAISFVMLSGFLLGMAAFGLEGSRYITERARLSDAMEQAALALTAEDNGTGAARNYSLAQDYFRAYMRHDIGVFKPTVIVNHGTSSNNRNLSYVEYRVSGQTLQDSWLASSFFPSFDKQVTVGDNGAARKYRSNIDVIFVTDFSSSMNDYFDGSTKLAELKRIVLQLSKELFSYGINNKIGFVPFGWGGREGGYCDFPFVTNGNYPYNYLRVSDFLTLESYVNVPATVAAIPRRVNDIRIPLSNVDGSTCLSASSSWKVPLTSSMSQIQQIQGMTAMGGTLVSSGVLLGVPYLADGTASRKVMVIVSDGTDDPNRISLTPRLINAGMCDKIRQVISTDDSVGKISFIGIDYHPTVDWKQCVGEKNFYLPKNIKELEDDLRRAVFEEVGHNILKD</sequence>
<evidence type="ECO:0000256" key="1">
    <source>
        <dbReference type="SAM" id="Phobius"/>
    </source>
</evidence>
<organism evidence="2 3">
    <name type="scientific">Izhakiella australiensis</name>
    <dbReference type="NCBI Taxonomy" id="1926881"/>
    <lineage>
        <taxon>Bacteria</taxon>
        <taxon>Pseudomonadati</taxon>
        <taxon>Pseudomonadota</taxon>
        <taxon>Gammaproteobacteria</taxon>
        <taxon>Enterobacterales</taxon>
        <taxon>Erwiniaceae</taxon>
        <taxon>Izhakiella</taxon>
    </lineage>
</organism>
<dbReference type="InterPro" id="IPR036465">
    <property type="entry name" value="vWFA_dom_sf"/>
</dbReference>
<reference evidence="2 3" key="1">
    <citation type="submission" date="2016-12" db="EMBL/GenBank/DDBJ databases">
        <title>Izhakiella australiana sp. nov. of genus Izhakiella isolated from Australian desert.</title>
        <authorList>
            <person name="Ji M."/>
        </authorList>
    </citation>
    <scope>NUCLEOTIDE SEQUENCE [LARGE SCALE GENOMIC DNA]</scope>
    <source>
        <strain evidence="2 3">D4N98</strain>
    </source>
</reference>
<feature type="transmembrane region" description="Helical" evidence="1">
    <location>
        <begin position="21"/>
        <end position="41"/>
    </location>
</feature>
<dbReference type="EMBL" id="MRUL01000001">
    <property type="protein sequence ID" value="OON42176.1"/>
    <property type="molecule type" value="Genomic_DNA"/>
</dbReference>
<dbReference type="SUPFAM" id="SSF53300">
    <property type="entry name" value="vWA-like"/>
    <property type="match status" value="1"/>
</dbReference>
<comment type="caution">
    <text evidence="2">The sequence shown here is derived from an EMBL/GenBank/DDBJ whole genome shotgun (WGS) entry which is preliminary data.</text>
</comment>
<keyword evidence="3" id="KW-1185">Reference proteome</keyword>
<dbReference type="Gene3D" id="3.40.50.410">
    <property type="entry name" value="von Willebrand factor, type A domain"/>
    <property type="match status" value="1"/>
</dbReference>
<keyword evidence="1" id="KW-1133">Transmembrane helix</keyword>
<gene>
    <name evidence="2" type="ORF">BTJ39_03230</name>
</gene>
<protein>
    <submittedName>
        <fullName evidence="2">Protein TadG, associated with Flp pilus assembly</fullName>
    </submittedName>
</protein>
<dbReference type="STRING" id="1926881.BTJ39_03230"/>
<evidence type="ECO:0000313" key="2">
    <source>
        <dbReference type="EMBL" id="OON42176.1"/>
    </source>
</evidence>
<name>A0A1S8YTL1_9GAMM</name>
<keyword evidence="1" id="KW-0812">Transmembrane</keyword>
<accession>A0A1S8YTL1</accession>
<dbReference type="RefSeq" id="WP_078001210.1">
    <property type="nucleotide sequence ID" value="NZ_MRUL01000001.1"/>
</dbReference>
<dbReference type="AlphaFoldDB" id="A0A1S8YTL1"/>
<dbReference type="OrthoDB" id="5670502at2"/>
<keyword evidence="1" id="KW-0472">Membrane</keyword>
<dbReference type="Proteomes" id="UP000190667">
    <property type="component" value="Unassembled WGS sequence"/>
</dbReference>
<evidence type="ECO:0000313" key="3">
    <source>
        <dbReference type="Proteomes" id="UP000190667"/>
    </source>
</evidence>